<dbReference type="PANTHER" id="PTHR43580">
    <property type="entry name" value="OXIDOREDUCTASE GLYR1-RELATED"/>
    <property type="match status" value="1"/>
</dbReference>
<evidence type="ECO:0000313" key="7">
    <source>
        <dbReference type="EMBL" id="GES19131.1"/>
    </source>
</evidence>
<evidence type="ECO:0000313" key="8">
    <source>
        <dbReference type="Proteomes" id="UP000377595"/>
    </source>
</evidence>
<dbReference type="OrthoDB" id="3185659at2"/>
<dbReference type="PIRSF" id="PIRSF000103">
    <property type="entry name" value="HIBADH"/>
    <property type="match status" value="1"/>
</dbReference>
<comment type="similarity">
    <text evidence="1">Belongs to the HIBADH-related family.</text>
</comment>
<dbReference type="GO" id="GO:0016491">
    <property type="term" value="F:oxidoreductase activity"/>
    <property type="evidence" value="ECO:0007669"/>
    <property type="project" value="UniProtKB-KW"/>
</dbReference>
<dbReference type="GO" id="GO:0050661">
    <property type="term" value="F:NADP binding"/>
    <property type="evidence" value="ECO:0007669"/>
    <property type="project" value="InterPro"/>
</dbReference>
<comment type="caution">
    <text evidence="7">The sequence shown here is derived from an EMBL/GenBank/DDBJ whole genome shotgun (WGS) entry which is preliminary data.</text>
</comment>
<dbReference type="Pfam" id="PF03446">
    <property type="entry name" value="NAD_binding_2"/>
    <property type="match status" value="1"/>
</dbReference>
<feature type="domain" description="3-hydroxyisobutyrate dehydrogenase-like NAD-binding" evidence="6">
    <location>
        <begin position="168"/>
        <end position="279"/>
    </location>
</feature>
<dbReference type="Proteomes" id="UP000377595">
    <property type="component" value="Unassembled WGS sequence"/>
</dbReference>
<keyword evidence="3" id="KW-0520">NAD</keyword>
<dbReference type="InterPro" id="IPR036291">
    <property type="entry name" value="NAD(P)-bd_dom_sf"/>
</dbReference>
<dbReference type="Gene3D" id="1.10.1040.10">
    <property type="entry name" value="N-(1-d-carboxylethyl)-l-norvaline Dehydrogenase, domain 2"/>
    <property type="match status" value="1"/>
</dbReference>
<feature type="active site" evidence="4">
    <location>
        <position position="170"/>
    </location>
</feature>
<dbReference type="Pfam" id="PF14833">
    <property type="entry name" value="NAD_binding_11"/>
    <property type="match status" value="1"/>
</dbReference>
<dbReference type="RefSeq" id="WP_155344239.1">
    <property type="nucleotide sequence ID" value="NZ_BAAAHM010000018.1"/>
</dbReference>
<evidence type="ECO:0000259" key="6">
    <source>
        <dbReference type="Pfam" id="PF14833"/>
    </source>
</evidence>
<evidence type="ECO:0000256" key="3">
    <source>
        <dbReference type="ARBA" id="ARBA00023027"/>
    </source>
</evidence>
<keyword evidence="8" id="KW-1185">Reference proteome</keyword>
<dbReference type="InterPro" id="IPR008927">
    <property type="entry name" value="6-PGluconate_DH-like_C_sf"/>
</dbReference>
<proteinExistence type="inferred from homology"/>
<gene>
    <name evidence="7" type="ORF">Aple_020270</name>
</gene>
<organism evidence="7 8">
    <name type="scientific">Acrocarpospora pleiomorpha</name>
    <dbReference type="NCBI Taxonomy" id="90975"/>
    <lineage>
        <taxon>Bacteria</taxon>
        <taxon>Bacillati</taxon>
        <taxon>Actinomycetota</taxon>
        <taxon>Actinomycetes</taxon>
        <taxon>Streptosporangiales</taxon>
        <taxon>Streptosporangiaceae</taxon>
        <taxon>Acrocarpospora</taxon>
    </lineage>
</organism>
<dbReference type="InterPro" id="IPR051265">
    <property type="entry name" value="HIBADH-related_NP60_sf"/>
</dbReference>
<accession>A0A5M3XHJ5</accession>
<dbReference type="SUPFAM" id="SSF51735">
    <property type="entry name" value="NAD(P)-binding Rossmann-fold domains"/>
    <property type="match status" value="1"/>
</dbReference>
<dbReference type="AlphaFoldDB" id="A0A5M3XHJ5"/>
<dbReference type="InterPro" id="IPR029154">
    <property type="entry name" value="HIBADH-like_NADP-bd"/>
</dbReference>
<evidence type="ECO:0000259" key="5">
    <source>
        <dbReference type="Pfam" id="PF03446"/>
    </source>
</evidence>
<dbReference type="Gene3D" id="3.40.50.720">
    <property type="entry name" value="NAD(P)-binding Rossmann-like Domain"/>
    <property type="match status" value="1"/>
</dbReference>
<dbReference type="InterPro" id="IPR015815">
    <property type="entry name" value="HIBADH-related"/>
</dbReference>
<protein>
    <submittedName>
        <fullName evidence="7">3-hydroxyisobutyrate dehydrogenase</fullName>
    </submittedName>
</protein>
<dbReference type="EMBL" id="BLAF01000010">
    <property type="protein sequence ID" value="GES19131.1"/>
    <property type="molecule type" value="Genomic_DNA"/>
</dbReference>
<dbReference type="PANTHER" id="PTHR43580:SF2">
    <property type="entry name" value="CYTOKINE-LIKE NUCLEAR FACTOR N-PAC"/>
    <property type="match status" value="1"/>
</dbReference>
<dbReference type="GO" id="GO:0051287">
    <property type="term" value="F:NAD binding"/>
    <property type="evidence" value="ECO:0007669"/>
    <property type="project" value="InterPro"/>
</dbReference>
<keyword evidence="2" id="KW-0560">Oxidoreductase</keyword>
<sequence length="295" mass="30233">MTTVGWLGTGRMGTALAARLLDAGHELIVWNRTAARTRPLAERGAAVAATAAELGACDIVFVTVGGPADLVAVTYGQGGVLTGPRSPGVLVDCSTVSVETSDAVRAACRTVGSDFLAAPVSGNPAVVAAGAACIVTSGPAAVHEFVRPWLSVLAGTVVHAGEAEQSRLVKLCHNLYLGVMVQALLEVTSLAEKAGTDRAAFVEFLGGTVLGSPWVRARAEAVATRDWEPTFTMEMLRKDFELGLGAARELAVPMPLAAAVQQLITSTIGHGLAEADLLALDALQSAGAGLTEVVR</sequence>
<dbReference type="InterPro" id="IPR006115">
    <property type="entry name" value="6PGDH_NADP-bd"/>
</dbReference>
<reference evidence="7 8" key="1">
    <citation type="submission" date="2019-10" db="EMBL/GenBank/DDBJ databases">
        <title>Whole genome shotgun sequence of Acrocarpospora pleiomorpha NBRC 16267.</title>
        <authorList>
            <person name="Ichikawa N."/>
            <person name="Kimura A."/>
            <person name="Kitahashi Y."/>
            <person name="Komaki H."/>
            <person name="Oguchi A."/>
        </authorList>
    </citation>
    <scope>NUCLEOTIDE SEQUENCE [LARGE SCALE GENOMIC DNA]</scope>
    <source>
        <strain evidence="7 8">NBRC 16267</strain>
    </source>
</reference>
<feature type="domain" description="6-phosphogluconate dehydrogenase NADP-binding" evidence="5">
    <location>
        <begin position="3"/>
        <end position="161"/>
    </location>
</feature>
<evidence type="ECO:0000256" key="1">
    <source>
        <dbReference type="ARBA" id="ARBA00009080"/>
    </source>
</evidence>
<evidence type="ECO:0000256" key="2">
    <source>
        <dbReference type="ARBA" id="ARBA00023002"/>
    </source>
</evidence>
<evidence type="ECO:0000256" key="4">
    <source>
        <dbReference type="PIRSR" id="PIRSR000103-1"/>
    </source>
</evidence>
<name>A0A5M3XHJ5_9ACTN</name>
<dbReference type="SUPFAM" id="SSF48179">
    <property type="entry name" value="6-phosphogluconate dehydrogenase C-terminal domain-like"/>
    <property type="match status" value="1"/>
</dbReference>
<dbReference type="InterPro" id="IPR013328">
    <property type="entry name" value="6PGD_dom2"/>
</dbReference>